<dbReference type="PANTHER" id="PTHR21666:SF270">
    <property type="entry name" value="MUREIN HYDROLASE ACTIVATOR ENVC"/>
    <property type="match status" value="1"/>
</dbReference>
<dbReference type="Pfam" id="PF01551">
    <property type="entry name" value="Peptidase_M23"/>
    <property type="match status" value="1"/>
</dbReference>
<sequence>MEPHKVVMEMMDVGRQHASTAFSSMAKVLVKAAGPPTNTNRFFFHKSSQHLPTQPDRGGSIQLVNPLERISLISQSLLQKALALSQDESVRNSKTSGLLLASTSTSALATLPSATLKPSAFPHPTETGSQEQQVASLLKPVKARPTWVKDPSKKALALADKIAQEAKVGVAGFIRPVDQTWAISSSFGPRWGRNHNGVDLAAPTGEPVLAADAGEVTFAGWEPSGYGYLVEITHKDGWKTLYAHTSEIFTWEGQFVRRGECIASVGETGRATGPHLHWEIRNQNGSPVDPATYVDL</sequence>
<reference evidence="2" key="1">
    <citation type="submission" date="2024-02" db="EMBL/GenBank/DDBJ databases">
        <authorList>
            <consortium name="ELIXIR-Norway"/>
            <consortium name="Elixir Norway"/>
        </authorList>
    </citation>
    <scope>NUCLEOTIDE SEQUENCE</scope>
</reference>
<gene>
    <name evidence="2" type="ORF">CSSPTR1EN2_LOCUS15479</name>
</gene>
<protein>
    <recommendedName>
        <fullName evidence="1">M23ase beta-sheet core domain-containing protein</fullName>
    </recommendedName>
</protein>
<dbReference type="InterPro" id="IPR011055">
    <property type="entry name" value="Dup_hybrid_motif"/>
</dbReference>
<dbReference type="PANTHER" id="PTHR21666">
    <property type="entry name" value="PEPTIDASE-RELATED"/>
    <property type="match status" value="1"/>
</dbReference>
<dbReference type="CDD" id="cd12797">
    <property type="entry name" value="M23_peptidase"/>
    <property type="match status" value="1"/>
</dbReference>
<evidence type="ECO:0000259" key="1">
    <source>
        <dbReference type="Pfam" id="PF01551"/>
    </source>
</evidence>
<keyword evidence="3" id="KW-1185">Reference proteome</keyword>
<dbReference type="EMBL" id="OZ019895">
    <property type="protein sequence ID" value="CAK9220483.1"/>
    <property type="molecule type" value="Genomic_DNA"/>
</dbReference>
<dbReference type="InterPro" id="IPR016047">
    <property type="entry name" value="M23ase_b-sheet_dom"/>
</dbReference>
<evidence type="ECO:0000313" key="2">
    <source>
        <dbReference type="EMBL" id="CAK9220483.1"/>
    </source>
</evidence>
<feature type="domain" description="M23ase beta-sheet core" evidence="1">
    <location>
        <begin position="194"/>
        <end position="290"/>
    </location>
</feature>
<name>A0ABP0UHN2_9BRYO</name>
<dbReference type="Gene3D" id="2.70.70.10">
    <property type="entry name" value="Glucose Permease (Domain IIA)"/>
    <property type="match status" value="1"/>
</dbReference>
<dbReference type="SUPFAM" id="SSF51261">
    <property type="entry name" value="Duplicated hybrid motif"/>
    <property type="match status" value="1"/>
</dbReference>
<accession>A0ABP0UHN2</accession>
<organism evidence="2 3">
    <name type="scientific">Sphagnum troendelagicum</name>
    <dbReference type="NCBI Taxonomy" id="128251"/>
    <lineage>
        <taxon>Eukaryota</taxon>
        <taxon>Viridiplantae</taxon>
        <taxon>Streptophyta</taxon>
        <taxon>Embryophyta</taxon>
        <taxon>Bryophyta</taxon>
        <taxon>Sphagnophytina</taxon>
        <taxon>Sphagnopsida</taxon>
        <taxon>Sphagnales</taxon>
        <taxon>Sphagnaceae</taxon>
        <taxon>Sphagnum</taxon>
    </lineage>
</organism>
<evidence type="ECO:0000313" key="3">
    <source>
        <dbReference type="Proteomes" id="UP001497512"/>
    </source>
</evidence>
<dbReference type="Proteomes" id="UP001497512">
    <property type="component" value="Chromosome 3"/>
</dbReference>
<dbReference type="InterPro" id="IPR050570">
    <property type="entry name" value="Cell_wall_metabolism_enzyme"/>
</dbReference>
<proteinExistence type="predicted"/>